<evidence type="ECO:0000313" key="4">
    <source>
        <dbReference type="Proteomes" id="UP000078116"/>
    </source>
</evidence>
<dbReference type="Pfam" id="PF10604">
    <property type="entry name" value="Polyketide_cyc2"/>
    <property type="match status" value="1"/>
</dbReference>
<dbReference type="Proteomes" id="UP000078116">
    <property type="component" value="Unassembled WGS sequence"/>
</dbReference>
<reference evidence="3 4" key="1">
    <citation type="submission" date="2016-04" db="EMBL/GenBank/DDBJ databases">
        <title>Reclassification of Paraburkholderia panaciterrae (Farh et al. 2015) Dobritsa &amp; Samadpour 2016 as a later homotypic synonym of Paraburkholderia ginsengiterrae (Farh et al. 2015) Dobritsa &amp; Samadpour 2016.</title>
        <authorList>
            <person name="Dobritsa A.P."/>
            <person name="Kutumbaka K."/>
            <person name="Samadpour M."/>
        </authorList>
    </citation>
    <scope>NUCLEOTIDE SEQUENCE [LARGE SCALE GENOMIC DNA]</scope>
    <source>
        <strain evidence="1 4">DCY85</strain>
        <strain evidence="2 3">DCY85-1</strain>
    </source>
</reference>
<dbReference type="AlphaFoldDB" id="A0A1A9N5L9"/>
<dbReference type="SUPFAM" id="SSF55961">
    <property type="entry name" value="Bet v1-like"/>
    <property type="match status" value="1"/>
</dbReference>
<dbReference type="EMBL" id="LXJZ01000030">
    <property type="protein sequence ID" value="OAJ63147.1"/>
    <property type="molecule type" value="Genomic_DNA"/>
</dbReference>
<dbReference type="CDD" id="cd07822">
    <property type="entry name" value="SRPBCC_4"/>
    <property type="match status" value="1"/>
</dbReference>
<gene>
    <name evidence="2" type="ORF">A6V36_19815</name>
    <name evidence="1" type="ORF">A6V37_28895</name>
</gene>
<evidence type="ECO:0000313" key="2">
    <source>
        <dbReference type="EMBL" id="OAJ63147.1"/>
    </source>
</evidence>
<dbReference type="Gene3D" id="3.30.530.20">
    <property type="match status" value="1"/>
</dbReference>
<evidence type="ECO:0000313" key="1">
    <source>
        <dbReference type="EMBL" id="OAJ57946.1"/>
    </source>
</evidence>
<evidence type="ECO:0000313" key="3">
    <source>
        <dbReference type="Proteomes" id="UP000077961"/>
    </source>
</evidence>
<dbReference type="InterPro" id="IPR019587">
    <property type="entry name" value="Polyketide_cyclase/dehydratase"/>
</dbReference>
<name>A0A1A9N5L9_9BURK</name>
<protein>
    <recommendedName>
        <fullName evidence="5">Polyketide cyclase</fullName>
    </recommendedName>
</protein>
<sequence length="151" mass="17030">MHHNGAIEAEVLIDRPPHDVWHVLTATDNYPSWNPEIVQLNGQLKEGNVIEFVEGAGSDAMTFHPTILAVQPDRELRWKGYVWFPGIFDGEHRFVLQAVGTRTRFIQSETFTGIFAGTLTDEVLQRTIGSMQAMNVALKNRVERLSRTSAN</sequence>
<dbReference type="EMBL" id="LXKA01000320">
    <property type="protein sequence ID" value="OAJ57946.1"/>
    <property type="molecule type" value="Genomic_DNA"/>
</dbReference>
<organism evidence="1 4">
    <name type="scientific">Paraburkholderia ginsengiterrae</name>
    <dbReference type="NCBI Taxonomy" id="1462993"/>
    <lineage>
        <taxon>Bacteria</taxon>
        <taxon>Pseudomonadati</taxon>
        <taxon>Pseudomonadota</taxon>
        <taxon>Betaproteobacteria</taxon>
        <taxon>Burkholderiales</taxon>
        <taxon>Burkholderiaceae</taxon>
        <taxon>Paraburkholderia</taxon>
    </lineage>
</organism>
<comment type="caution">
    <text evidence="1">The sequence shown here is derived from an EMBL/GenBank/DDBJ whole genome shotgun (WGS) entry which is preliminary data.</text>
</comment>
<dbReference type="PANTHER" id="PTHR36166">
    <property type="entry name" value="CHROMOSOME 9, WHOLE GENOME SHOTGUN SEQUENCE"/>
    <property type="match status" value="1"/>
</dbReference>
<dbReference type="PANTHER" id="PTHR36166:SF1">
    <property type="entry name" value="SRPBCC DOMAIN-CONTAINING PROTEIN"/>
    <property type="match status" value="1"/>
</dbReference>
<keyword evidence="3" id="KW-1185">Reference proteome</keyword>
<proteinExistence type="predicted"/>
<dbReference type="STRING" id="1462993.A6V36_19815"/>
<evidence type="ECO:0008006" key="5">
    <source>
        <dbReference type="Google" id="ProtNLM"/>
    </source>
</evidence>
<accession>A0A1A9N5L9</accession>
<dbReference type="InterPro" id="IPR023393">
    <property type="entry name" value="START-like_dom_sf"/>
</dbReference>
<dbReference type="Proteomes" id="UP000077961">
    <property type="component" value="Unassembled WGS sequence"/>
</dbReference>